<protein>
    <submittedName>
        <fullName evidence="4">Uncharacterized protein</fullName>
    </submittedName>
</protein>
<dbReference type="EMBL" id="FAXC01000403">
    <property type="protein sequence ID" value="CUV10338.1"/>
    <property type="molecule type" value="Genomic_DNA"/>
</dbReference>
<dbReference type="AlphaFoldDB" id="A0A160VHN1"/>
<evidence type="ECO:0000259" key="3">
    <source>
        <dbReference type="Pfam" id="PF24481"/>
    </source>
</evidence>
<organism evidence="4">
    <name type="scientific">hydrothermal vent metagenome</name>
    <dbReference type="NCBI Taxonomy" id="652676"/>
    <lineage>
        <taxon>unclassified sequences</taxon>
        <taxon>metagenomes</taxon>
        <taxon>ecological metagenomes</taxon>
    </lineage>
</organism>
<dbReference type="InterPro" id="IPR003743">
    <property type="entry name" value="Zf-RING_7"/>
</dbReference>
<evidence type="ECO:0000259" key="2">
    <source>
        <dbReference type="Pfam" id="PF02591"/>
    </source>
</evidence>
<reference evidence="4" key="1">
    <citation type="submission" date="2015-10" db="EMBL/GenBank/DDBJ databases">
        <authorList>
            <person name="Gilbert D.G."/>
        </authorList>
    </citation>
    <scope>NUCLEOTIDE SEQUENCE</scope>
</reference>
<evidence type="ECO:0000256" key="1">
    <source>
        <dbReference type="SAM" id="Coils"/>
    </source>
</evidence>
<proteinExistence type="predicted"/>
<dbReference type="InterPro" id="IPR056003">
    <property type="entry name" value="CT398_CC_hairpin"/>
</dbReference>
<dbReference type="PANTHER" id="PTHR39082:SF1">
    <property type="entry name" value="SCAVENGER RECEPTOR CLASS A MEMBER 3"/>
    <property type="match status" value="1"/>
</dbReference>
<gene>
    <name evidence="4" type="ORF">MGWOODY_Mmi673</name>
</gene>
<keyword evidence="1" id="KW-0175">Coiled coil</keyword>
<feature type="domain" description="C4-type zinc ribbon" evidence="2">
    <location>
        <begin position="197"/>
        <end position="229"/>
    </location>
</feature>
<dbReference type="Pfam" id="PF24481">
    <property type="entry name" value="CT398_CC"/>
    <property type="match status" value="1"/>
</dbReference>
<name>A0A160VHN1_9ZZZZ</name>
<feature type="domain" description="CT398-like coiled coil hairpin" evidence="3">
    <location>
        <begin position="10"/>
        <end position="184"/>
    </location>
</feature>
<evidence type="ECO:0000313" key="4">
    <source>
        <dbReference type="EMBL" id="CUV10338.1"/>
    </source>
</evidence>
<sequence length="233" mass="26912">MLEVTQLVELQAVDTQLQDLNELLGDLPKKVDKLRLEEESLINAVDKGNNRLKEIELALNKAEHHMAEIKQKIDKLKDQLSLVTSNKQYDALTQEIEYLKQAMNDAELEDLELEEEKETLQNDLQEKEENLESLSEDLRIRRDRLENLIAESANKKSELEKEREEKSIHIDPSVLGRYVRIRDARDGLAVVTIDRNSCSGCGFVVPPQTVSVIRKKTLLYNCDVCSRFLYFDK</sequence>
<dbReference type="Gene3D" id="1.10.287.1490">
    <property type="match status" value="1"/>
</dbReference>
<dbReference type="Pfam" id="PF02591">
    <property type="entry name" value="Zn_ribbon_9"/>
    <property type="match status" value="1"/>
</dbReference>
<feature type="coiled-coil region" evidence="1">
    <location>
        <begin position="45"/>
        <end position="165"/>
    </location>
</feature>
<accession>A0A160VHN1</accession>
<dbReference type="InterPro" id="IPR052376">
    <property type="entry name" value="Oxidative_Scav/Glycosyltrans"/>
</dbReference>
<dbReference type="PANTHER" id="PTHR39082">
    <property type="entry name" value="PHOSPHOLIPASE C-BETA-2-RELATED"/>
    <property type="match status" value="1"/>
</dbReference>